<evidence type="ECO:0000256" key="1">
    <source>
        <dbReference type="ARBA" id="ARBA00004141"/>
    </source>
</evidence>
<reference evidence="7" key="1">
    <citation type="submission" date="2021-01" db="EMBL/GenBank/DDBJ databases">
        <title>Genomic Encyclopedia of Type Strains, Phase IV (KMG-IV): sequencing the most valuable type-strain genomes for metagenomic binning, comparative biology and taxonomic classification.</title>
        <authorList>
            <person name="Goeker M."/>
        </authorList>
    </citation>
    <scope>NUCLEOTIDE SEQUENCE</scope>
    <source>
        <strain evidence="7">DSM 23230</strain>
    </source>
</reference>
<dbReference type="PANTHER" id="PTHR21716:SF68">
    <property type="entry name" value="TRANSPORT PROTEIN YTVI-RELATED"/>
    <property type="match status" value="1"/>
</dbReference>
<dbReference type="Pfam" id="PF01594">
    <property type="entry name" value="AI-2E_transport"/>
    <property type="match status" value="1"/>
</dbReference>
<evidence type="ECO:0000256" key="4">
    <source>
        <dbReference type="ARBA" id="ARBA00022989"/>
    </source>
</evidence>
<feature type="transmembrane region" description="Helical" evidence="6">
    <location>
        <begin position="221"/>
        <end position="247"/>
    </location>
</feature>
<gene>
    <name evidence="7" type="ORF">JOC47_000199</name>
</gene>
<keyword evidence="5 6" id="KW-0472">Membrane</keyword>
<keyword evidence="8" id="KW-1185">Reference proteome</keyword>
<feature type="transmembrane region" description="Helical" evidence="6">
    <location>
        <begin position="311"/>
        <end position="343"/>
    </location>
</feature>
<proteinExistence type="inferred from homology"/>
<protein>
    <submittedName>
        <fullName evidence="7">Sporulation integral membrane protein YtvI</fullName>
    </submittedName>
</protein>
<dbReference type="RefSeq" id="WP_204700093.1">
    <property type="nucleotide sequence ID" value="NZ_JAFBDQ010000001.1"/>
</dbReference>
<feature type="transmembrane region" description="Helical" evidence="6">
    <location>
        <begin position="161"/>
        <end position="178"/>
    </location>
</feature>
<evidence type="ECO:0000256" key="6">
    <source>
        <dbReference type="SAM" id="Phobius"/>
    </source>
</evidence>
<evidence type="ECO:0000256" key="3">
    <source>
        <dbReference type="ARBA" id="ARBA00022692"/>
    </source>
</evidence>
<evidence type="ECO:0000313" key="7">
    <source>
        <dbReference type="EMBL" id="MBM7555375.1"/>
    </source>
</evidence>
<dbReference type="Proteomes" id="UP000774000">
    <property type="component" value="Unassembled WGS sequence"/>
</dbReference>
<dbReference type="EMBL" id="JAFBDQ010000001">
    <property type="protein sequence ID" value="MBM7555375.1"/>
    <property type="molecule type" value="Genomic_DNA"/>
</dbReference>
<keyword evidence="4 6" id="KW-1133">Transmembrane helix</keyword>
<feature type="transmembrane region" description="Helical" evidence="6">
    <location>
        <begin position="61"/>
        <end position="85"/>
    </location>
</feature>
<dbReference type="PANTHER" id="PTHR21716">
    <property type="entry name" value="TRANSMEMBRANE PROTEIN"/>
    <property type="match status" value="1"/>
</dbReference>
<comment type="caution">
    <text evidence="7">The sequence shown here is derived from an EMBL/GenBank/DDBJ whole genome shotgun (WGS) entry which is preliminary data.</text>
</comment>
<comment type="subcellular location">
    <subcellularLocation>
        <location evidence="1">Membrane</location>
        <topology evidence="1">Multi-pass membrane protein</topology>
    </subcellularLocation>
</comment>
<keyword evidence="3 6" id="KW-0812">Transmembrane</keyword>
<evidence type="ECO:0000313" key="8">
    <source>
        <dbReference type="Proteomes" id="UP000774000"/>
    </source>
</evidence>
<name>A0A938XUA5_9FIRM</name>
<accession>A0A938XUA5</accession>
<feature type="transmembrane region" description="Helical" evidence="6">
    <location>
        <begin position="267"/>
        <end position="290"/>
    </location>
</feature>
<organism evidence="7 8">
    <name type="scientific">Halanaerobacter jeridensis</name>
    <dbReference type="NCBI Taxonomy" id="706427"/>
    <lineage>
        <taxon>Bacteria</taxon>
        <taxon>Bacillati</taxon>
        <taxon>Bacillota</taxon>
        <taxon>Clostridia</taxon>
        <taxon>Halanaerobiales</taxon>
        <taxon>Halobacteroidaceae</taxon>
        <taxon>Halanaerobacter</taxon>
    </lineage>
</organism>
<evidence type="ECO:0000256" key="2">
    <source>
        <dbReference type="ARBA" id="ARBA00009773"/>
    </source>
</evidence>
<dbReference type="InterPro" id="IPR002549">
    <property type="entry name" value="AI-2E-like"/>
</dbReference>
<evidence type="ECO:0000256" key="5">
    <source>
        <dbReference type="ARBA" id="ARBA00023136"/>
    </source>
</evidence>
<feature type="transmembrane region" description="Helical" evidence="6">
    <location>
        <begin position="7"/>
        <end position="26"/>
    </location>
</feature>
<comment type="similarity">
    <text evidence="2">Belongs to the autoinducer-2 exporter (AI-2E) (TC 2.A.86) family.</text>
</comment>
<dbReference type="InterPro" id="IPR014227">
    <property type="entry name" value="YtvI-like"/>
</dbReference>
<sequence>MKDIYKIGLSVIGLIIGSIFILKYAVAYLLPFVIGILIASLIEPLVNVLQKKANFSRGVSIAVVLLIMIVIISLFLTFTVSRLFIELDKLVHEFPSYQTIGNNFSNWFHQRHREFSSLAKNWEIPQPMQETINNNFQQIYDQFRSWIQQLVTMLLKLIKRLPKLITILLISLIATFFISRDKSMILETCLAPFPEEWEKKITKLQEEIISAAVGFIRAQMILISITTLLSIVGLLILGSNYALVAGLTAGILDLIPVIGPGMVFMPWIIYNFIAGNSSFALSLLLLYIIITTVRQLSEAKIVGESIGVHPLATLVAMYLGIQLFGISGVFIGPAVVVVLRAVFKADIVSFVTS</sequence>
<dbReference type="NCBIfam" id="TIGR02872">
    <property type="entry name" value="spore_ytvI"/>
    <property type="match status" value="1"/>
</dbReference>
<dbReference type="GO" id="GO:0055085">
    <property type="term" value="P:transmembrane transport"/>
    <property type="evidence" value="ECO:0007669"/>
    <property type="project" value="TreeGrafter"/>
</dbReference>
<dbReference type="GO" id="GO:0016020">
    <property type="term" value="C:membrane"/>
    <property type="evidence" value="ECO:0007669"/>
    <property type="project" value="UniProtKB-SubCell"/>
</dbReference>
<dbReference type="AlphaFoldDB" id="A0A938XUA5"/>